<protein>
    <submittedName>
        <fullName evidence="5">Long-chain-fatty-acid--CoA ligase</fullName>
    </submittedName>
</protein>
<dbReference type="InterPro" id="IPR025110">
    <property type="entry name" value="AMP-bd_C"/>
</dbReference>
<evidence type="ECO:0000313" key="5">
    <source>
        <dbReference type="EMBL" id="RJP65744.1"/>
    </source>
</evidence>
<dbReference type="InterPro" id="IPR045851">
    <property type="entry name" value="AMP-bd_C_sf"/>
</dbReference>
<comment type="similarity">
    <text evidence="1">Belongs to the ATP-dependent AMP-binding enzyme family.</text>
</comment>
<name>A0A419ER48_9BACT</name>
<dbReference type="PANTHER" id="PTHR24096">
    <property type="entry name" value="LONG-CHAIN-FATTY-ACID--COA LIGASE"/>
    <property type="match status" value="1"/>
</dbReference>
<evidence type="ECO:0000259" key="3">
    <source>
        <dbReference type="Pfam" id="PF00501"/>
    </source>
</evidence>
<feature type="domain" description="AMP-dependent synthetase/ligase" evidence="3">
    <location>
        <begin position="11"/>
        <end position="373"/>
    </location>
</feature>
<feature type="domain" description="AMP-binding enzyme C-terminal" evidence="4">
    <location>
        <begin position="423"/>
        <end position="498"/>
    </location>
</feature>
<dbReference type="NCBIfam" id="NF004837">
    <property type="entry name" value="PRK06187.1"/>
    <property type="match status" value="1"/>
</dbReference>
<gene>
    <name evidence="5" type="ORF">C4532_17285</name>
</gene>
<dbReference type="Pfam" id="PF00501">
    <property type="entry name" value="AMP-binding"/>
    <property type="match status" value="1"/>
</dbReference>
<evidence type="ECO:0000256" key="1">
    <source>
        <dbReference type="ARBA" id="ARBA00006432"/>
    </source>
</evidence>
<dbReference type="FunFam" id="3.30.300.30:FF:000008">
    <property type="entry name" value="2,3-dihydroxybenzoate-AMP ligase"/>
    <property type="match status" value="1"/>
</dbReference>
<dbReference type="AlphaFoldDB" id="A0A419ER48"/>
<dbReference type="SUPFAM" id="SSF56801">
    <property type="entry name" value="Acetyl-CoA synthetase-like"/>
    <property type="match status" value="1"/>
</dbReference>
<comment type="caution">
    <text evidence="5">The sequence shown here is derived from an EMBL/GenBank/DDBJ whole genome shotgun (WGS) entry which is preliminary data.</text>
</comment>
<dbReference type="EMBL" id="QZKI01000123">
    <property type="protein sequence ID" value="RJP65744.1"/>
    <property type="molecule type" value="Genomic_DNA"/>
</dbReference>
<reference evidence="5 6" key="1">
    <citation type="journal article" date="2017" name="ISME J.">
        <title>Energy and carbon metabolisms in a deep terrestrial subsurface fluid microbial community.</title>
        <authorList>
            <person name="Momper L."/>
            <person name="Jungbluth S.P."/>
            <person name="Lee M.D."/>
            <person name="Amend J.P."/>
        </authorList>
    </citation>
    <scope>NUCLEOTIDE SEQUENCE [LARGE SCALE GENOMIC DNA]</scope>
    <source>
        <strain evidence="5">SURF_17</strain>
    </source>
</reference>
<dbReference type="Proteomes" id="UP000285961">
    <property type="component" value="Unassembled WGS sequence"/>
</dbReference>
<dbReference type="InterPro" id="IPR000873">
    <property type="entry name" value="AMP-dep_synth/lig_dom"/>
</dbReference>
<dbReference type="Pfam" id="PF13193">
    <property type="entry name" value="AMP-binding_C"/>
    <property type="match status" value="1"/>
</dbReference>
<dbReference type="PANTHER" id="PTHR24096:SF267">
    <property type="entry name" value="MALONATE--COA LIGASE ACSF3, MITOCHONDRIAL"/>
    <property type="match status" value="1"/>
</dbReference>
<dbReference type="Gene3D" id="3.40.50.12780">
    <property type="entry name" value="N-terminal domain of ligase-like"/>
    <property type="match status" value="1"/>
</dbReference>
<keyword evidence="2 5" id="KW-0436">Ligase</keyword>
<evidence type="ECO:0000259" key="4">
    <source>
        <dbReference type="Pfam" id="PF13193"/>
    </source>
</evidence>
<dbReference type="GO" id="GO:0016405">
    <property type="term" value="F:CoA-ligase activity"/>
    <property type="evidence" value="ECO:0007669"/>
    <property type="project" value="TreeGrafter"/>
</dbReference>
<accession>A0A419ER48</accession>
<dbReference type="InterPro" id="IPR042099">
    <property type="entry name" value="ANL_N_sf"/>
</dbReference>
<sequence length="511" mass="56213">MSIARYLNQMVSQYPERYALIHGKERWTYADYNSIVNRFANALASVGIRSGDRIAVFHTNCPEHLFALFAAARLGAVYSPLNCRLKGAELSHVLTDCEPALVLVGKRYAEQVTPVTAQISATRATLIIDGLPGEPHSLHDFLLGADDSLPAVEVSDDAIALLMYTSGTTGAHKGVMHSHANIIQRCEGRKTAFDDPVLEKIGLLAVPMFHITGMQVVVKTAASGGTLVIMPQFKVDDFLRTVEQEKVMMAVVVPTMLEQIVEYPDLDKFNLDSLRILVYGGSAISPDLIRKAMRRLPCMFTQGYGLTEAGVTWLQPSDHTLEVEPGKRDRLTSVGRAVTGLEIAIIDEKGNRLPANEPGEIIIRGAGVMQGYWRREEDTTRSIREGWFYTGDVGFLDEDGFLFISGRKKDIIIRGGENIAPLEVENVLMSHPAVADAAVFGIPDSKWGEIVGAAVVLRPSGETTAEELIEFCRERIASYKKPERIYFVKQLPRNAAGKVVKTELKKMATPG</sequence>
<proteinExistence type="inferred from homology"/>
<evidence type="ECO:0000256" key="2">
    <source>
        <dbReference type="ARBA" id="ARBA00022598"/>
    </source>
</evidence>
<dbReference type="Gene3D" id="3.30.300.30">
    <property type="match status" value="1"/>
</dbReference>
<evidence type="ECO:0000313" key="6">
    <source>
        <dbReference type="Proteomes" id="UP000285961"/>
    </source>
</evidence>
<organism evidence="5 6">
    <name type="scientific">Candidatus Abyssobacteria bacterium SURF_17</name>
    <dbReference type="NCBI Taxonomy" id="2093361"/>
    <lineage>
        <taxon>Bacteria</taxon>
        <taxon>Pseudomonadati</taxon>
        <taxon>Candidatus Hydrogenedentota</taxon>
        <taxon>Candidatus Abyssobacteria</taxon>
    </lineage>
</organism>